<keyword evidence="1" id="KW-0812">Transmembrane</keyword>
<evidence type="ECO:0000313" key="2">
    <source>
        <dbReference type="EMBL" id="TGK21988.1"/>
    </source>
</evidence>
<comment type="caution">
    <text evidence="2">The sequence shown here is derived from an EMBL/GenBank/DDBJ whole genome shotgun (WGS) entry which is preliminary data.</text>
</comment>
<dbReference type="RefSeq" id="WP_135811931.1">
    <property type="nucleotide sequence ID" value="NZ_RQEV01000002.1"/>
</dbReference>
<evidence type="ECO:0000256" key="1">
    <source>
        <dbReference type="SAM" id="Phobius"/>
    </source>
</evidence>
<sequence>MTESANAPSGRKFRAGVRFVFRFVSFFSLLCFATDCISLRVYVPRTFQDPHEVPLQWRKYRELYFGFLRSSYSPGEIQVVFPGEKERHFAKRNPTWLVFAPNYLENGYGSLSSLLKKEFAEHPEEYKGAYKVVVRRFDLETKDGWFVRPFTNEVSVLFEADVFAIGKAEPVWQFHFQDKIVSGVTDGMFVLATVTLVGWIFYLPYLGFRGNREDQLNQLGRIALLEFFEGWKRHPVLSAGSGIPAQEIGK</sequence>
<keyword evidence="3" id="KW-1185">Reference proteome</keyword>
<feature type="transmembrane region" description="Helical" evidence="1">
    <location>
        <begin position="20"/>
        <end position="43"/>
    </location>
</feature>
<dbReference type="OrthoDB" id="344209at2"/>
<gene>
    <name evidence="2" type="ORF">EHO61_01775</name>
</gene>
<accession>A0A4R9GT49</accession>
<dbReference type="EMBL" id="RQEV01000002">
    <property type="protein sequence ID" value="TGK21988.1"/>
    <property type="molecule type" value="Genomic_DNA"/>
</dbReference>
<proteinExistence type="predicted"/>
<dbReference type="Proteomes" id="UP000297855">
    <property type="component" value="Unassembled WGS sequence"/>
</dbReference>
<feature type="transmembrane region" description="Helical" evidence="1">
    <location>
        <begin position="188"/>
        <end position="208"/>
    </location>
</feature>
<evidence type="ECO:0000313" key="3">
    <source>
        <dbReference type="Proteomes" id="UP000297855"/>
    </source>
</evidence>
<name>A0A4R9GT49_9LEPT</name>
<protein>
    <submittedName>
        <fullName evidence="2">Uncharacterized protein</fullName>
    </submittedName>
</protein>
<organism evidence="2 3">
    <name type="scientific">Leptospira fluminis</name>
    <dbReference type="NCBI Taxonomy" id="2484979"/>
    <lineage>
        <taxon>Bacteria</taxon>
        <taxon>Pseudomonadati</taxon>
        <taxon>Spirochaetota</taxon>
        <taxon>Spirochaetia</taxon>
        <taxon>Leptospirales</taxon>
        <taxon>Leptospiraceae</taxon>
        <taxon>Leptospira</taxon>
    </lineage>
</organism>
<dbReference type="AlphaFoldDB" id="A0A4R9GT49"/>
<keyword evidence="1" id="KW-1133">Transmembrane helix</keyword>
<reference evidence="2" key="1">
    <citation type="journal article" date="2019" name="PLoS Negl. Trop. Dis.">
        <title>Revisiting the worldwide diversity of Leptospira species in the environment.</title>
        <authorList>
            <person name="Vincent A.T."/>
            <person name="Schiettekatte O."/>
            <person name="Bourhy P."/>
            <person name="Veyrier F.J."/>
            <person name="Picardeau M."/>
        </authorList>
    </citation>
    <scope>NUCLEOTIDE SEQUENCE [LARGE SCALE GENOMIC DNA]</scope>
    <source>
        <strain evidence="2">SCS5</strain>
    </source>
</reference>
<keyword evidence="1" id="KW-0472">Membrane</keyword>